<evidence type="ECO:0000313" key="3">
    <source>
        <dbReference type="Proteomes" id="UP000554482"/>
    </source>
</evidence>
<name>A0A7J6V5M2_THATH</name>
<feature type="region of interest" description="Disordered" evidence="1">
    <location>
        <begin position="175"/>
        <end position="213"/>
    </location>
</feature>
<accession>A0A7J6V5M2</accession>
<dbReference type="Proteomes" id="UP000554482">
    <property type="component" value="Unassembled WGS sequence"/>
</dbReference>
<feature type="compositionally biased region" description="Basic and acidic residues" evidence="1">
    <location>
        <begin position="203"/>
        <end position="213"/>
    </location>
</feature>
<reference evidence="2 3" key="1">
    <citation type="submission" date="2020-06" db="EMBL/GenBank/DDBJ databases">
        <title>Transcriptomic and genomic resources for Thalictrum thalictroides and T. hernandezii: Facilitating candidate gene discovery in an emerging model plant lineage.</title>
        <authorList>
            <person name="Arias T."/>
            <person name="Riano-Pachon D.M."/>
            <person name="Di Stilio V.S."/>
        </authorList>
    </citation>
    <scope>NUCLEOTIDE SEQUENCE [LARGE SCALE GENOMIC DNA]</scope>
    <source>
        <strain evidence="3">cv. WT478/WT964</strain>
        <tissue evidence="2">Leaves</tissue>
    </source>
</reference>
<dbReference type="AlphaFoldDB" id="A0A7J6V5M2"/>
<proteinExistence type="predicted"/>
<feature type="region of interest" description="Disordered" evidence="1">
    <location>
        <begin position="1"/>
        <end position="20"/>
    </location>
</feature>
<organism evidence="2 3">
    <name type="scientific">Thalictrum thalictroides</name>
    <name type="common">Rue-anemone</name>
    <name type="synonym">Anemone thalictroides</name>
    <dbReference type="NCBI Taxonomy" id="46969"/>
    <lineage>
        <taxon>Eukaryota</taxon>
        <taxon>Viridiplantae</taxon>
        <taxon>Streptophyta</taxon>
        <taxon>Embryophyta</taxon>
        <taxon>Tracheophyta</taxon>
        <taxon>Spermatophyta</taxon>
        <taxon>Magnoliopsida</taxon>
        <taxon>Ranunculales</taxon>
        <taxon>Ranunculaceae</taxon>
        <taxon>Thalictroideae</taxon>
        <taxon>Thalictrum</taxon>
    </lineage>
</organism>
<comment type="caution">
    <text evidence="2">The sequence shown here is derived from an EMBL/GenBank/DDBJ whole genome shotgun (WGS) entry which is preliminary data.</text>
</comment>
<dbReference type="EMBL" id="JABWDY010037991">
    <property type="protein sequence ID" value="KAF5180011.1"/>
    <property type="molecule type" value="Genomic_DNA"/>
</dbReference>
<protein>
    <submittedName>
        <fullName evidence="2">Uncharacterized protein</fullName>
    </submittedName>
</protein>
<evidence type="ECO:0000256" key="1">
    <source>
        <dbReference type="SAM" id="MobiDB-lite"/>
    </source>
</evidence>
<sequence length="213" mass="23537">MGLGNAGPVTNGSFNDHPPGFGNIGLRTTLNRFEVLGQGMHDDDETFKDDAILEVGCEQQPELESILVPESPLLPLSRPIGDLGRNPHRRVPRIEEVREILTIHQCLNSYGEGRPIRITDKGPDPGLDQSCRDPLNRYMVVPVSKDLGMTTALSENAQGKMFVEVYNEMDKILVEKENARNDEQNGEAQEKGESSSQRGALVSHDDKTTDLEC</sequence>
<evidence type="ECO:0000313" key="2">
    <source>
        <dbReference type="EMBL" id="KAF5180011.1"/>
    </source>
</evidence>
<gene>
    <name evidence="2" type="ORF">FRX31_030402</name>
</gene>
<feature type="compositionally biased region" description="Basic and acidic residues" evidence="1">
    <location>
        <begin position="175"/>
        <end position="193"/>
    </location>
</feature>
<keyword evidence="3" id="KW-1185">Reference proteome</keyword>